<dbReference type="EMBL" id="JBCHKQ010000001">
    <property type="protein sequence ID" value="MEM5947198.1"/>
    <property type="molecule type" value="Genomic_DNA"/>
</dbReference>
<protein>
    <submittedName>
        <fullName evidence="1">Carboxypeptidase-like regulatory domain-containing protein</fullName>
    </submittedName>
</protein>
<reference evidence="1 2" key="1">
    <citation type="submission" date="2024-03" db="EMBL/GenBank/DDBJ databases">
        <title>Ignisphaera cupida sp. nov., a hyperthermophilic hydrolytic archaeon from a hot spring of Kamchatka, and proposal of Ignisphaeraceae fam. nov.</title>
        <authorList>
            <person name="Podosokorskaya O.A."/>
            <person name="Elcheninov A.G."/>
            <person name="Maltseva A.I."/>
            <person name="Zayulina K.S."/>
            <person name="Novikov A."/>
            <person name="Merkel A.Y."/>
        </authorList>
    </citation>
    <scope>NUCLEOTIDE SEQUENCE [LARGE SCALE GENOMIC DNA]</scope>
    <source>
        <strain evidence="1 2">38H-sp</strain>
    </source>
</reference>
<organism evidence="1 2">
    <name type="scientific">Rarispira pelagica</name>
    <dbReference type="NCBI Taxonomy" id="3141764"/>
    <lineage>
        <taxon>Bacteria</taxon>
        <taxon>Pseudomonadati</taxon>
        <taxon>Spirochaetota</taxon>
        <taxon>Spirochaetia</taxon>
        <taxon>Winmispirales</taxon>
        <taxon>Winmispiraceae</taxon>
        <taxon>Rarispira</taxon>
    </lineage>
</organism>
<dbReference type="RefSeq" id="WP_420068648.1">
    <property type="nucleotide sequence ID" value="NZ_JBCHKQ010000001.1"/>
</dbReference>
<sequence length="395" mass="44617">MVVRRFLFGVLFSLFFIPALFAIDRVVLFMASDDIDKLIREETLSELAMQDWLAVKIADRFSDNPDELKGLAISRGVDSALLLYMQNDMIVFSVWDFSVKQEIWHYEQELPPVISSPVLARAVVSPIKDKLKELAESVSRQKPKFGEGVLVVSALPGTSLSGIFDEPVVVGDKGLVRLRLPAPSTYVIRAEKDGYRPVELIAALSVNDKTRVDFFQAKVYGLAVSIGAQHIQYPYIGFAYWLIPDKLRLDWDIKWYGIGYYLPSDVYASVSAGFVSFPLIETGLGFSVPFYRFLSDVSLFFFAGFNLRFVYPVGYTGLDPVAPFFTEIGLGADLPLFYAVGKWSFFFESFFTSYISNDRKQIYQSLEGNMDMESSGDIYNAFFVPGTRLGLRMEF</sequence>
<proteinExistence type="predicted"/>
<accession>A0ABU9U960</accession>
<comment type="caution">
    <text evidence="1">The sequence shown here is derived from an EMBL/GenBank/DDBJ whole genome shotgun (WGS) entry which is preliminary data.</text>
</comment>
<dbReference type="Proteomes" id="UP001466331">
    <property type="component" value="Unassembled WGS sequence"/>
</dbReference>
<gene>
    <name evidence="1" type="ORF">WKV44_01450</name>
</gene>
<evidence type="ECO:0000313" key="2">
    <source>
        <dbReference type="Proteomes" id="UP001466331"/>
    </source>
</evidence>
<name>A0ABU9U960_9SPIR</name>
<evidence type="ECO:0000313" key="1">
    <source>
        <dbReference type="EMBL" id="MEM5947198.1"/>
    </source>
</evidence>
<keyword evidence="2" id="KW-1185">Reference proteome</keyword>